<organism evidence="3">
    <name type="scientific">Timema genevievae</name>
    <name type="common">Walking stick</name>
    <dbReference type="NCBI Taxonomy" id="629358"/>
    <lineage>
        <taxon>Eukaryota</taxon>
        <taxon>Metazoa</taxon>
        <taxon>Ecdysozoa</taxon>
        <taxon>Arthropoda</taxon>
        <taxon>Hexapoda</taxon>
        <taxon>Insecta</taxon>
        <taxon>Pterygota</taxon>
        <taxon>Neoptera</taxon>
        <taxon>Polyneoptera</taxon>
        <taxon>Phasmatodea</taxon>
        <taxon>Timematodea</taxon>
        <taxon>Timematoidea</taxon>
        <taxon>Timematidae</taxon>
        <taxon>Timema</taxon>
    </lineage>
</organism>
<keyword evidence="1" id="KW-0175">Coiled coil</keyword>
<feature type="coiled-coil region" evidence="1">
    <location>
        <begin position="182"/>
        <end position="222"/>
    </location>
</feature>
<dbReference type="AlphaFoldDB" id="A0A7R9JSU2"/>
<keyword evidence="2" id="KW-0732">Signal</keyword>
<name>A0A7R9JSU2_TIMGE</name>
<proteinExistence type="predicted"/>
<evidence type="ECO:0000256" key="1">
    <source>
        <dbReference type="SAM" id="Coils"/>
    </source>
</evidence>
<evidence type="ECO:0000256" key="2">
    <source>
        <dbReference type="SAM" id="SignalP"/>
    </source>
</evidence>
<reference evidence="3" key="1">
    <citation type="submission" date="2020-11" db="EMBL/GenBank/DDBJ databases">
        <authorList>
            <person name="Tran Van P."/>
        </authorList>
    </citation>
    <scope>NUCLEOTIDE SEQUENCE</scope>
</reference>
<sequence>MQVLFVRCFLVMSAALSSCRGDDESLEDVVRTLRGQVSALLERRQEDYKLLEESLKNELEKNSQLSSLRDEVETLRRICYANGPTTVVYFIRALSTFKIQSTGIINGHLPRRLQMARSRRRGNSCDISLPDNIALLTLPTSGTTNLSLKLYVELREVSSLRGNQQKNDHLTLQWLSSSVTELRAELTELAVAQNASAELQRRQETESELHLLRGDSAALRRETEELRADVQKGAARAEQVAGDAEAARKRSQAAQVTCADLSQQVGHIFCYMTEM</sequence>
<protein>
    <submittedName>
        <fullName evidence="3">Uncharacterized protein</fullName>
    </submittedName>
</protein>
<feature type="signal peptide" evidence="2">
    <location>
        <begin position="1"/>
        <end position="21"/>
    </location>
</feature>
<dbReference type="EMBL" id="OE839873">
    <property type="protein sequence ID" value="CAD7588806.1"/>
    <property type="molecule type" value="Genomic_DNA"/>
</dbReference>
<accession>A0A7R9JSU2</accession>
<gene>
    <name evidence="3" type="ORF">TGEB3V08_LOCUS2836</name>
</gene>
<evidence type="ECO:0000313" key="3">
    <source>
        <dbReference type="EMBL" id="CAD7588806.1"/>
    </source>
</evidence>
<dbReference type="PROSITE" id="PS51257">
    <property type="entry name" value="PROKAR_LIPOPROTEIN"/>
    <property type="match status" value="1"/>
</dbReference>
<feature type="chain" id="PRO_5030806108" evidence="2">
    <location>
        <begin position="22"/>
        <end position="275"/>
    </location>
</feature>